<dbReference type="PANTHER" id="PTHR31344">
    <property type="entry name" value="NUCLEAR PORE COMPLEX PROTEIN NUP205"/>
    <property type="match status" value="1"/>
</dbReference>
<evidence type="ECO:0000256" key="4">
    <source>
        <dbReference type="ARBA" id="ARBA00023242"/>
    </source>
</evidence>
<reference evidence="5" key="1">
    <citation type="submission" date="2024-03" db="EMBL/GenBank/DDBJ databases">
        <title>WGS assembly of Saponaria officinalis var. Norfolk2.</title>
        <authorList>
            <person name="Jenkins J."/>
            <person name="Shu S."/>
            <person name="Grimwood J."/>
            <person name="Barry K."/>
            <person name="Goodstein D."/>
            <person name="Schmutz J."/>
            <person name="Leebens-Mack J."/>
            <person name="Osbourn A."/>
        </authorList>
    </citation>
    <scope>NUCLEOTIDE SEQUENCE [LARGE SCALE GENOMIC DNA]</scope>
    <source>
        <strain evidence="5">JIC</strain>
    </source>
</reference>
<dbReference type="PANTHER" id="PTHR31344:SF0">
    <property type="entry name" value="NUCLEAR PORE COMPLEX PROTEIN NUP205"/>
    <property type="match status" value="1"/>
</dbReference>
<evidence type="ECO:0000313" key="5">
    <source>
        <dbReference type="EMBL" id="KAK9740023.1"/>
    </source>
</evidence>
<dbReference type="GO" id="GO:0005643">
    <property type="term" value="C:nuclear pore"/>
    <property type="evidence" value="ECO:0007669"/>
    <property type="project" value="InterPro"/>
</dbReference>
<evidence type="ECO:0000256" key="1">
    <source>
        <dbReference type="ARBA" id="ARBA00004123"/>
    </source>
</evidence>
<dbReference type="InterPro" id="IPR021827">
    <property type="entry name" value="Nup186/Nup192/Nup205"/>
</dbReference>
<gene>
    <name evidence="5" type="ORF">RND81_03G005200</name>
</gene>
<comment type="subcellular location">
    <subcellularLocation>
        <location evidence="1">Nucleus</location>
    </subcellularLocation>
</comment>
<comment type="caution">
    <text evidence="5">The sequence shown here is derived from an EMBL/GenBank/DDBJ whole genome shotgun (WGS) entry which is preliminary data.</text>
</comment>
<organism evidence="5 6">
    <name type="scientific">Saponaria officinalis</name>
    <name type="common">Common soapwort</name>
    <name type="synonym">Lychnis saponaria</name>
    <dbReference type="NCBI Taxonomy" id="3572"/>
    <lineage>
        <taxon>Eukaryota</taxon>
        <taxon>Viridiplantae</taxon>
        <taxon>Streptophyta</taxon>
        <taxon>Embryophyta</taxon>
        <taxon>Tracheophyta</taxon>
        <taxon>Spermatophyta</taxon>
        <taxon>Magnoliopsida</taxon>
        <taxon>eudicotyledons</taxon>
        <taxon>Gunneridae</taxon>
        <taxon>Pentapetalae</taxon>
        <taxon>Caryophyllales</taxon>
        <taxon>Caryophyllaceae</taxon>
        <taxon>Caryophylleae</taxon>
        <taxon>Saponaria</taxon>
    </lineage>
</organism>
<keyword evidence="4" id="KW-0539">Nucleus</keyword>
<accession>A0AAW1M394</accession>
<dbReference type="Proteomes" id="UP001443914">
    <property type="component" value="Unassembled WGS sequence"/>
</dbReference>
<proteinExistence type="inferred from homology"/>
<protein>
    <submittedName>
        <fullName evidence="5">Uncharacterized protein</fullName>
    </submittedName>
</protein>
<evidence type="ECO:0000256" key="3">
    <source>
        <dbReference type="ARBA" id="ARBA00022448"/>
    </source>
</evidence>
<evidence type="ECO:0000313" key="6">
    <source>
        <dbReference type="Proteomes" id="UP001443914"/>
    </source>
</evidence>
<dbReference type="EMBL" id="JBDFQZ010000003">
    <property type="protein sequence ID" value="KAK9740023.1"/>
    <property type="molecule type" value="Genomic_DNA"/>
</dbReference>
<sequence length="197" mass="22429">MWFDVLMLLVDGHLERAWLLKLLAVELHSGDMASSSHREACRKILACLFGKATDNVEGDQDIATSFALQNGDESAGTRTISKNKALELLDVIQFRPPKTTMDYSQVVGNVKCSLSAEQILHASASEKDAVYYHSERGDRLIDLGSFRDKLWQLSAFSNELELNDLREMIQRLLRWAWKYNRNLEEQAAQLHMLTGWS</sequence>
<keyword evidence="3" id="KW-0813">Transport</keyword>
<dbReference type="Pfam" id="PF11894">
    <property type="entry name" value="Nup192"/>
    <property type="match status" value="1"/>
</dbReference>
<name>A0AAW1M394_SAPOF</name>
<keyword evidence="6" id="KW-1185">Reference proteome</keyword>
<comment type="similarity">
    <text evidence="2">Belongs to the NUP186/NUP192/NUP205 family.</text>
</comment>
<evidence type="ECO:0000256" key="2">
    <source>
        <dbReference type="ARBA" id="ARBA00005892"/>
    </source>
</evidence>
<dbReference type="AlphaFoldDB" id="A0AAW1M394"/>